<dbReference type="Gene3D" id="3.30.160.20">
    <property type="match status" value="1"/>
</dbReference>
<feature type="region of interest" description="Disordered" evidence="5">
    <location>
        <begin position="174"/>
        <end position="254"/>
    </location>
</feature>
<keyword evidence="4" id="KW-0496">Mitochondrion</keyword>
<dbReference type="InterPro" id="IPR000352">
    <property type="entry name" value="Pep_chain_release_fac_I"/>
</dbReference>
<evidence type="ECO:0000256" key="5">
    <source>
        <dbReference type="SAM" id="MobiDB-lite"/>
    </source>
</evidence>
<dbReference type="PANTHER" id="PTHR46203">
    <property type="entry name" value="PROBABLE PEPTIDE CHAIN RELEASE FACTOR C12ORF65"/>
    <property type="match status" value="1"/>
</dbReference>
<dbReference type="EMBL" id="JAPDRL010000022">
    <property type="protein sequence ID" value="KAJ9666098.1"/>
    <property type="molecule type" value="Genomic_DNA"/>
</dbReference>
<comment type="similarity">
    <text evidence="2">Belongs to the prokaryotic/mitochondrial release factor family.</text>
</comment>
<name>A0ABQ9NZQ8_9PEZI</name>
<dbReference type="SUPFAM" id="SSF75620">
    <property type="entry name" value="Release factor"/>
    <property type="match status" value="1"/>
</dbReference>
<accession>A0ABQ9NZQ8</accession>
<dbReference type="PANTHER" id="PTHR46203:SF1">
    <property type="entry name" value="MITOCHONDRIAL TRANSLATION RELEASE FACTOR IN RESCUE"/>
    <property type="match status" value="1"/>
</dbReference>
<dbReference type="Pfam" id="PF00472">
    <property type="entry name" value="RF-1"/>
    <property type="match status" value="1"/>
</dbReference>
<proteinExistence type="inferred from homology"/>
<sequence length="330" mass="36626">MLSRALHHTSHLLPLRSPYTPAGTLLLRTLTTTPPLPQRPLPPRLTILESDILESFLKGSGPGGQKINKTASAVQLKHLPTGIVVKCQHTRSRSQNRKMARRLLAERVEEMELGEESRGAMKRREMGRKKRAAGKKKRRKYRALEEMKRGMQGEGDGMLGGGVLAAVEHGVEMAGEEEGSGGLRVTRRRGKGAGDVKGGRDGLGLVDDQDEEHDEHEEEEDDEHEEEDEEEEDDEEEDDDEREGFDLASPGRLFEIASPAPSVRKFVDNLQDPQFMALVMPSTGRQEVLVKGTVGNGVEGWVKPDRSLSLKLFPFDTNTPPLNIVYTPDD</sequence>
<feature type="compositionally biased region" description="Acidic residues" evidence="5">
    <location>
        <begin position="207"/>
        <end position="243"/>
    </location>
</feature>
<organism evidence="7 8">
    <name type="scientific">Coniosporium apollinis</name>
    <dbReference type="NCBI Taxonomy" id="61459"/>
    <lineage>
        <taxon>Eukaryota</taxon>
        <taxon>Fungi</taxon>
        <taxon>Dikarya</taxon>
        <taxon>Ascomycota</taxon>
        <taxon>Pezizomycotina</taxon>
        <taxon>Dothideomycetes</taxon>
        <taxon>Dothideomycetes incertae sedis</taxon>
        <taxon>Coniosporium</taxon>
    </lineage>
</organism>
<evidence type="ECO:0000313" key="8">
    <source>
        <dbReference type="Proteomes" id="UP001172684"/>
    </source>
</evidence>
<evidence type="ECO:0000256" key="1">
    <source>
        <dbReference type="ARBA" id="ARBA00004173"/>
    </source>
</evidence>
<reference evidence="7" key="1">
    <citation type="submission" date="2022-10" db="EMBL/GenBank/DDBJ databases">
        <title>Culturing micro-colonial fungi from biological soil crusts in the Mojave desert and describing Neophaeococcomyces mojavensis, and introducing the new genera and species Taxawa tesnikishii.</title>
        <authorList>
            <person name="Kurbessoian T."/>
            <person name="Stajich J.E."/>
        </authorList>
    </citation>
    <scope>NUCLEOTIDE SEQUENCE</scope>
    <source>
        <strain evidence="7">TK_1</strain>
    </source>
</reference>
<evidence type="ECO:0000259" key="6">
    <source>
        <dbReference type="Pfam" id="PF00472"/>
    </source>
</evidence>
<dbReference type="InterPro" id="IPR045853">
    <property type="entry name" value="Pep_chain_release_fac_I_sf"/>
</dbReference>
<feature type="compositionally biased region" description="Basic residues" evidence="5">
    <location>
        <begin position="125"/>
        <end position="141"/>
    </location>
</feature>
<evidence type="ECO:0000256" key="4">
    <source>
        <dbReference type="ARBA" id="ARBA00023128"/>
    </source>
</evidence>
<protein>
    <recommendedName>
        <fullName evidence="6">Prokaryotic-type class I peptide chain release factors domain-containing protein</fullName>
    </recommendedName>
</protein>
<dbReference type="InterPro" id="IPR052405">
    <property type="entry name" value="Mito_Transl_Release_Factor"/>
</dbReference>
<keyword evidence="8" id="KW-1185">Reference proteome</keyword>
<evidence type="ECO:0000256" key="2">
    <source>
        <dbReference type="ARBA" id="ARBA00010835"/>
    </source>
</evidence>
<feature type="region of interest" description="Disordered" evidence="5">
    <location>
        <begin position="119"/>
        <end position="141"/>
    </location>
</feature>
<keyword evidence="3" id="KW-0809">Transit peptide</keyword>
<gene>
    <name evidence="7" type="ORF">H2201_003776</name>
</gene>
<evidence type="ECO:0000256" key="3">
    <source>
        <dbReference type="ARBA" id="ARBA00022946"/>
    </source>
</evidence>
<comment type="subcellular location">
    <subcellularLocation>
        <location evidence="1">Mitochondrion</location>
    </subcellularLocation>
</comment>
<comment type="caution">
    <text evidence="7">The sequence shown here is derived from an EMBL/GenBank/DDBJ whole genome shotgun (WGS) entry which is preliminary data.</text>
</comment>
<dbReference type="Proteomes" id="UP001172684">
    <property type="component" value="Unassembled WGS sequence"/>
</dbReference>
<evidence type="ECO:0000313" key="7">
    <source>
        <dbReference type="EMBL" id="KAJ9666098.1"/>
    </source>
</evidence>
<feature type="domain" description="Prokaryotic-type class I peptide chain release factors" evidence="6">
    <location>
        <begin position="46"/>
        <end position="143"/>
    </location>
</feature>